<dbReference type="Proteomes" id="UP000199377">
    <property type="component" value="Unassembled WGS sequence"/>
</dbReference>
<name>A0A1I3JXV6_9RHOB</name>
<reference evidence="3 4" key="1">
    <citation type="submission" date="2016-10" db="EMBL/GenBank/DDBJ databases">
        <authorList>
            <person name="de Groot N.N."/>
        </authorList>
    </citation>
    <scope>NUCLEOTIDE SEQUENCE [LARGE SCALE GENOMIC DNA]</scope>
    <source>
        <strain evidence="3 4">CGMCC 1.11030</strain>
    </source>
</reference>
<keyword evidence="2" id="KW-1133">Transmembrane helix</keyword>
<accession>A0A1I3JXV6</accession>
<feature type="transmembrane region" description="Helical" evidence="2">
    <location>
        <begin position="101"/>
        <end position="120"/>
    </location>
</feature>
<proteinExistence type="predicted"/>
<dbReference type="RefSeq" id="WP_143103375.1">
    <property type="nucleotide sequence ID" value="NZ_FOQH01000008.1"/>
</dbReference>
<evidence type="ECO:0000256" key="1">
    <source>
        <dbReference type="SAM" id="MobiDB-lite"/>
    </source>
</evidence>
<evidence type="ECO:0000256" key="2">
    <source>
        <dbReference type="SAM" id="Phobius"/>
    </source>
</evidence>
<dbReference type="AlphaFoldDB" id="A0A1I3JXV6"/>
<keyword evidence="2" id="KW-0812">Transmembrane</keyword>
<keyword evidence="2" id="KW-0472">Membrane</keyword>
<feature type="compositionally biased region" description="Basic residues" evidence="1">
    <location>
        <begin position="22"/>
        <end position="33"/>
    </location>
</feature>
<feature type="transmembrane region" description="Helical" evidence="2">
    <location>
        <begin position="132"/>
        <end position="151"/>
    </location>
</feature>
<sequence>MNDDEQAGRSHARPMARISTRDKRRNRRRKSKYNRPLLSLPHGMVALFLLLGVGFAFALAKGLMSGDTLTLNTPDTQRLSGVNLPGVAPQRAARPLGLPQILIWLYLFGTPILFAIQRAFMWRYTLTNAKYLMMSGLAVWVVVIAVVLVASV</sequence>
<feature type="transmembrane region" description="Helical" evidence="2">
    <location>
        <begin position="37"/>
        <end position="60"/>
    </location>
</feature>
<evidence type="ECO:0000313" key="3">
    <source>
        <dbReference type="EMBL" id="SFI64785.1"/>
    </source>
</evidence>
<keyword evidence="4" id="KW-1185">Reference proteome</keyword>
<gene>
    <name evidence="3" type="ORF">SAMN05216258_108197</name>
</gene>
<dbReference type="OrthoDB" id="9899696at2"/>
<dbReference type="EMBL" id="FOQH01000008">
    <property type="protein sequence ID" value="SFI64785.1"/>
    <property type="molecule type" value="Genomic_DNA"/>
</dbReference>
<organism evidence="3 4">
    <name type="scientific">Albimonas pacifica</name>
    <dbReference type="NCBI Taxonomy" id="1114924"/>
    <lineage>
        <taxon>Bacteria</taxon>
        <taxon>Pseudomonadati</taxon>
        <taxon>Pseudomonadota</taxon>
        <taxon>Alphaproteobacteria</taxon>
        <taxon>Rhodobacterales</taxon>
        <taxon>Paracoccaceae</taxon>
        <taxon>Albimonas</taxon>
    </lineage>
</organism>
<evidence type="ECO:0000313" key="4">
    <source>
        <dbReference type="Proteomes" id="UP000199377"/>
    </source>
</evidence>
<protein>
    <submittedName>
        <fullName evidence="3">Uncharacterized protein</fullName>
    </submittedName>
</protein>
<feature type="region of interest" description="Disordered" evidence="1">
    <location>
        <begin position="1"/>
        <end position="33"/>
    </location>
</feature>